<reference evidence="2 3" key="1">
    <citation type="submission" date="2019-05" db="EMBL/GenBank/DDBJ databases">
        <title>Another draft genome of Portunus trituberculatus and its Hox gene families provides insights of decapod evolution.</title>
        <authorList>
            <person name="Jeong J.-H."/>
            <person name="Song I."/>
            <person name="Kim S."/>
            <person name="Choi T."/>
            <person name="Kim D."/>
            <person name="Ryu S."/>
            <person name="Kim W."/>
        </authorList>
    </citation>
    <scope>NUCLEOTIDE SEQUENCE [LARGE SCALE GENOMIC DNA]</scope>
    <source>
        <tissue evidence="2">Muscle</tissue>
    </source>
</reference>
<name>A0A5B7FL17_PORTR</name>
<dbReference type="EMBL" id="VSRR010008258">
    <property type="protein sequence ID" value="MPC48390.1"/>
    <property type="molecule type" value="Genomic_DNA"/>
</dbReference>
<evidence type="ECO:0000313" key="3">
    <source>
        <dbReference type="Proteomes" id="UP000324222"/>
    </source>
</evidence>
<feature type="region of interest" description="Disordered" evidence="1">
    <location>
        <begin position="1"/>
        <end position="33"/>
    </location>
</feature>
<keyword evidence="3" id="KW-1185">Reference proteome</keyword>
<sequence>MGSNPGHGQRLGRESTLGNDSLMPTPKSSVKGFAPYTLRRNGEQFCSGKIEDTSACLFRPTEGHLTGTAADRLTSSRQHPVQAELRVYRLYGYFIDGLRLKATSLSTALDSLLKTCLPHQTLAGAAPRKKSGPFRRNL</sequence>
<proteinExistence type="predicted"/>
<dbReference type="Proteomes" id="UP000324222">
    <property type="component" value="Unassembled WGS sequence"/>
</dbReference>
<accession>A0A5B7FL17</accession>
<protein>
    <submittedName>
        <fullName evidence="2">Uncharacterized protein</fullName>
    </submittedName>
</protein>
<evidence type="ECO:0000256" key="1">
    <source>
        <dbReference type="SAM" id="MobiDB-lite"/>
    </source>
</evidence>
<comment type="caution">
    <text evidence="2">The sequence shown here is derived from an EMBL/GenBank/DDBJ whole genome shotgun (WGS) entry which is preliminary data.</text>
</comment>
<gene>
    <name evidence="2" type="ORF">E2C01_042161</name>
</gene>
<evidence type="ECO:0000313" key="2">
    <source>
        <dbReference type="EMBL" id="MPC48390.1"/>
    </source>
</evidence>
<dbReference type="AlphaFoldDB" id="A0A5B7FL17"/>
<organism evidence="2 3">
    <name type="scientific">Portunus trituberculatus</name>
    <name type="common">Swimming crab</name>
    <name type="synonym">Neptunus trituberculatus</name>
    <dbReference type="NCBI Taxonomy" id="210409"/>
    <lineage>
        <taxon>Eukaryota</taxon>
        <taxon>Metazoa</taxon>
        <taxon>Ecdysozoa</taxon>
        <taxon>Arthropoda</taxon>
        <taxon>Crustacea</taxon>
        <taxon>Multicrustacea</taxon>
        <taxon>Malacostraca</taxon>
        <taxon>Eumalacostraca</taxon>
        <taxon>Eucarida</taxon>
        <taxon>Decapoda</taxon>
        <taxon>Pleocyemata</taxon>
        <taxon>Brachyura</taxon>
        <taxon>Eubrachyura</taxon>
        <taxon>Portunoidea</taxon>
        <taxon>Portunidae</taxon>
        <taxon>Portuninae</taxon>
        <taxon>Portunus</taxon>
    </lineage>
</organism>